<reference evidence="2" key="1">
    <citation type="journal article" date="2020" name="Nature">
        <title>Giant virus diversity and host interactions through global metagenomics.</title>
        <authorList>
            <person name="Schulz F."/>
            <person name="Roux S."/>
            <person name="Paez-Espino D."/>
            <person name="Jungbluth S."/>
            <person name="Walsh D.A."/>
            <person name="Denef V.J."/>
            <person name="McMahon K.D."/>
            <person name="Konstantinidis K.T."/>
            <person name="Eloe-Fadrosh E.A."/>
            <person name="Kyrpides N.C."/>
            <person name="Woyke T."/>
        </authorList>
    </citation>
    <scope>NUCLEOTIDE SEQUENCE</scope>
    <source>
        <strain evidence="2">GVMAG-M-3300010354-11</strain>
    </source>
</reference>
<evidence type="ECO:0000256" key="1">
    <source>
        <dbReference type="SAM" id="Phobius"/>
    </source>
</evidence>
<accession>A0A6C0BF47</accession>
<dbReference type="EMBL" id="MN739145">
    <property type="protein sequence ID" value="QHS90766.1"/>
    <property type="molecule type" value="Genomic_DNA"/>
</dbReference>
<dbReference type="AlphaFoldDB" id="A0A6C0BF47"/>
<organism evidence="2">
    <name type="scientific">viral metagenome</name>
    <dbReference type="NCBI Taxonomy" id="1070528"/>
    <lineage>
        <taxon>unclassified sequences</taxon>
        <taxon>metagenomes</taxon>
        <taxon>organismal metagenomes</taxon>
    </lineage>
</organism>
<sequence>MARKLVSPVQTSVSVWNILITVLLLIILCIVTGIVIIYFKKPIQPKDIQPNIVPDDRICMTKSEYTKLIDNTSQKSEIVVQDTISRDQRVLSDQLYPPLNRTNTVIHDALEHNIQHRNMYVPTNDMMDNYRLIGYLVNQDDTKDAGGNNWKLFARQKDRNRSDFYIIPSNNNYDIKIHISDEMIQGNEKLRDVYTVPKQISFNTPMLNTTAYQYVEIPKADLTTGVRYL</sequence>
<evidence type="ECO:0000313" key="2">
    <source>
        <dbReference type="EMBL" id="QHS90766.1"/>
    </source>
</evidence>
<protein>
    <submittedName>
        <fullName evidence="2">Uncharacterized protein</fullName>
    </submittedName>
</protein>
<keyword evidence="1" id="KW-0472">Membrane</keyword>
<name>A0A6C0BF47_9ZZZZ</name>
<keyword evidence="1" id="KW-1133">Transmembrane helix</keyword>
<keyword evidence="1" id="KW-0812">Transmembrane</keyword>
<feature type="transmembrane region" description="Helical" evidence="1">
    <location>
        <begin position="15"/>
        <end position="39"/>
    </location>
</feature>
<proteinExistence type="predicted"/>